<dbReference type="SUPFAM" id="SSF47384">
    <property type="entry name" value="Homodimeric domain of signal transducing histidine kinase"/>
    <property type="match status" value="1"/>
</dbReference>
<dbReference type="FunFam" id="3.30.565.10:FF:000010">
    <property type="entry name" value="Sensor histidine kinase RcsC"/>
    <property type="match status" value="1"/>
</dbReference>
<evidence type="ECO:0000256" key="2">
    <source>
        <dbReference type="ARBA" id="ARBA00012438"/>
    </source>
</evidence>
<feature type="domain" description="Histidine kinase" evidence="14">
    <location>
        <begin position="675"/>
        <end position="899"/>
    </location>
</feature>
<dbReference type="Pfam" id="PF00512">
    <property type="entry name" value="HisKA"/>
    <property type="match status" value="1"/>
</dbReference>
<feature type="transmembrane region" description="Helical" evidence="13">
    <location>
        <begin position="354"/>
        <end position="374"/>
    </location>
</feature>
<dbReference type="EC" id="2.7.13.3" evidence="2"/>
<keyword evidence="3 11" id="KW-0597">Phosphoprotein</keyword>
<dbReference type="Proteomes" id="UP000219215">
    <property type="component" value="Chromosome DPRO"/>
</dbReference>
<evidence type="ECO:0000256" key="3">
    <source>
        <dbReference type="ARBA" id="ARBA00022553"/>
    </source>
</evidence>
<dbReference type="InterPro" id="IPR000014">
    <property type="entry name" value="PAS"/>
</dbReference>
<dbReference type="NCBIfam" id="TIGR00229">
    <property type="entry name" value="sensory_box"/>
    <property type="match status" value="2"/>
</dbReference>
<dbReference type="Gene3D" id="3.40.50.2300">
    <property type="match status" value="3"/>
</dbReference>
<evidence type="ECO:0000256" key="12">
    <source>
        <dbReference type="SAM" id="Coils"/>
    </source>
</evidence>
<evidence type="ECO:0000259" key="16">
    <source>
        <dbReference type="PROSITE" id="PS50112"/>
    </source>
</evidence>
<keyword evidence="18" id="KW-1185">Reference proteome</keyword>
<dbReference type="EMBL" id="LT907975">
    <property type="protein sequence ID" value="SOB58943.1"/>
    <property type="molecule type" value="Genomic_DNA"/>
</dbReference>
<keyword evidence="6 17" id="KW-0418">Kinase</keyword>
<dbReference type="InterPro" id="IPR001789">
    <property type="entry name" value="Sig_transdc_resp-reg_receiver"/>
</dbReference>
<dbReference type="CDD" id="cd00130">
    <property type="entry name" value="PAS"/>
    <property type="match status" value="2"/>
</dbReference>
<dbReference type="InterPro" id="IPR005467">
    <property type="entry name" value="His_kinase_dom"/>
</dbReference>
<comment type="subunit">
    <text evidence="9">At low DSF concentrations, interacts with RpfF.</text>
</comment>
<dbReference type="CDD" id="cd17546">
    <property type="entry name" value="REC_hyHK_CKI1_RcsC-like"/>
    <property type="match status" value="1"/>
</dbReference>
<dbReference type="PANTHER" id="PTHR45339">
    <property type="entry name" value="HYBRID SIGNAL TRANSDUCTION HISTIDINE KINASE J"/>
    <property type="match status" value="1"/>
</dbReference>
<evidence type="ECO:0000256" key="11">
    <source>
        <dbReference type="PROSITE-ProRule" id="PRU00169"/>
    </source>
</evidence>
<dbReference type="GO" id="GO:0005524">
    <property type="term" value="F:ATP binding"/>
    <property type="evidence" value="ECO:0007669"/>
    <property type="project" value="UniProtKB-KW"/>
</dbReference>
<dbReference type="Gene3D" id="3.30.450.20">
    <property type="entry name" value="PAS domain"/>
    <property type="match status" value="2"/>
</dbReference>
<dbReference type="InterPro" id="IPR036890">
    <property type="entry name" value="HATPase_C_sf"/>
</dbReference>
<dbReference type="InterPro" id="IPR004358">
    <property type="entry name" value="Sig_transdc_His_kin-like_C"/>
</dbReference>
<dbReference type="SUPFAM" id="SSF52172">
    <property type="entry name" value="CheY-like"/>
    <property type="match status" value="1"/>
</dbReference>
<dbReference type="CDD" id="cd00082">
    <property type="entry name" value="HisKA"/>
    <property type="match status" value="1"/>
</dbReference>
<dbReference type="SMART" id="SM00387">
    <property type="entry name" value="HATPase_c"/>
    <property type="match status" value="1"/>
</dbReference>
<dbReference type="PROSITE" id="PS50112">
    <property type="entry name" value="PAS"/>
    <property type="match status" value="2"/>
</dbReference>
<dbReference type="RefSeq" id="WP_097011899.1">
    <property type="nucleotide sequence ID" value="NZ_LT907975.1"/>
</dbReference>
<gene>
    <name evidence="17" type="ORF">DPRO_2039</name>
</gene>
<dbReference type="Gene3D" id="1.10.287.130">
    <property type="match status" value="1"/>
</dbReference>
<dbReference type="InterPro" id="IPR003661">
    <property type="entry name" value="HisK_dim/P_dom"/>
</dbReference>
<keyword evidence="7" id="KW-0067">ATP-binding</keyword>
<evidence type="ECO:0000256" key="8">
    <source>
        <dbReference type="ARBA" id="ARBA00023012"/>
    </source>
</evidence>
<dbReference type="GO" id="GO:0000155">
    <property type="term" value="F:phosphorelay sensor kinase activity"/>
    <property type="evidence" value="ECO:0007669"/>
    <property type="project" value="InterPro"/>
</dbReference>
<evidence type="ECO:0000259" key="15">
    <source>
        <dbReference type="PROSITE" id="PS50110"/>
    </source>
</evidence>
<dbReference type="Gene3D" id="3.30.565.10">
    <property type="entry name" value="Histidine kinase-like ATPase, C-terminal domain"/>
    <property type="match status" value="1"/>
</dbReference>
<dbReference type="InterPro" id="IPR013767">
    <property type="entry name" value="PAS_fold"/>
</dbReference>
<feature type="coiled-coil region" evidence="12">
    <location>
        <begin position="379"/>
        <end position="410"/>
    </location>
</feature>
<sequence>MISNGHSNAILRILGFACIAAVCILLSPSSGRAMEVQRKQILLLNSYHHNFIWTEEIFQGLTDVLRPKETGIDLHVENMDTKRVEFNEHYIQQLRSVYEHKFKDLKFDLVMVTDNNAFDFVRRYHDELFPGIPVVFCGVNAFHDDLIKDLPLFSGVAENVDAKGTLWWALNQHPQTETIYIINDHTPTGQAITDTINSELAEFPPEISIRYSDNLDLQELLKDVRSLPGKSLILYGLYFRDKNGRFYDTSEVLKAVRNETQIPIYGVLDFDLGNGIVGGMLSSGHFQGQTMAQIALHVLAGRSPGDIPVITEGVSLPMFDYEQLKKHRIRIDSLPDNSKIINRPSSIYSENAEIIWTGVAFTFIQMIIILVLVFNTTRRRQAEKELRSAHQMLEERVRERTSEVKESEEALRTVFDASHDAIFIHNASGAILDANERMLKMYNISRDDLGDLSIARDISSRNNAVYRLSSLWRSVINGDPQYFEWKARRPHDGTEFDVEVYLNRIAFRGQEAILANVRDITVRKESENRIRQSLSKFEAILENSLMGIAMSRGRVFATINRRGAEIFGYTPDELIGSELSFLLSDPDAVEDFVENSKISLLERGEFNTEQAFRNKQGGTVWCRMYAKAIDQDSLDKGVIWAWDDITDHRRDQEDLVRTREAAEAANRAKSEFLAAMSHEIRTPMNAIVGMTDILLQTTLEEEQRDYLKTVMDSARHLISIINDILDLAKIEAKKLVLDRIDFDLPFHVETTVKGLELQGKQKGLNVTLEISEDVPRCVKGDPLSLRQVIMNLVGNAIKFTHKGSIVIRLRSALQDPHRDPSDPRNIGISIEVEDTGIGIPEEFIDTIFQSFSQNTRAFGGTGLGLSICKELLALMDGDICVESQVGKGSTFRFTAWLEPGHSCPTRTDDLSNHVEPLDRPLHVLVAEDNDVNVMVTTLRLEDMGYTFSVAGNGLEVLDLLKREPFDLVLMDIEMPVLDGISATRAIRSSTPGGDIPDPDIPIIGVTAHALKEFREKSLDAGMNDYVSKPVDFNELSIINRLMANAPDKTFNIVTAAPSIESPEEQAQPVSTTAQEPTMRDELPLWSPDKAMEDLGIDETMFKDFVATARDEMERRLVTLQGALDDNDLSEAATQANIIKSICLTIGAHVAALSAAEVENQCLQETPTALAMNDLTNETQRLLKLIDGS</sequence>
<feature type="domain" description="Response regulatory" evidence="15">
    <location>
        <begin position="922"/>
        <end position="1043"/>
    </location>
</feature>
<protein>
    <recommendedName>
        <fullName evidence="10">Sensory/regulatory protein RpfC</fullName>
        <ecNumber evidence="2">2.7.13.3</ecNumber>
    </recommendedName>
</protein>
<evidence type="ECO:0000256" key="9">
    <source>
        <dbReference type="ARBA" id="ARBA00064003"/>
    </source>
</evidence>
<evidence type="ECO:0000256" key="13">
    <source>
        <dbReference type="SAM" id="Phobius"/>
    </source>
</evidence>
<keyword evidence="5" id="KW-0547">Nucleotide-binding</keyword>
<evidence type="ECO:0000256" key="6">
    <source>
        <dbReference type="ARBA" id="ARBA00022777"/>
    </source>
</evidence>
<dbReference type="SMART" id="SM00388">
    <property type="entry name" value="HisKA"/>
    <property type="match status" value="1"/>
</dbReference>
<dbReference type="PROSITE" id="PS50110">
    <property type="entry name" value="RESPONSE_REGULATORY"/>
    <property type="match status" value="1"/>
</dbReference>
<dbReference type="SUPFAM" id="SSF55874">
    <property type="entry name" value="ATPase domain of HSP90 chaperone/DNA topoisomerase II/histidine kinase"/>
    <property type="match status" value="1"/>
</dbReference>
<dbReference type="PROSITE" id="PS50109">
    <property type="entry name" value="HIS_KIN"/>
    <property type="match status" value="1"/>
</dbReference>
<dbReference type="Gene3D" id="1.20.120.160">
    <property type="entry name" value="HPT domain"/>
    <property type="match status" value="1"/>
</dbReference>
<dbReference type="GO" id="GO:0006355">
    <property type="term" value="P:regulation of DNA-templated transcription"/>
    <property type="evidence" value="ECO:0007669"/>
    <property type="project" value="InterPro"/>
</dbReference>
<evidence type="ECO:0000256" key="10">
    <source>
        <dbReference type="ARBA" id="ARBA00068150"/>
    </source>
</evidence>
<dbReference type="SUPFAM" id="SSF47226">
    <property type="entry name" value="Histidine-containing phosphotransfer domain, HPT domain"/>
    <property type="match status" value="1"/>
</dbReference>
<evidence type="ECO:0000256" key="7">
    <source>
        <dbReference type="ARBA" id="ARBA00022840"/>
    </source>
</evidence>
<evidence type="ECO:0000313" key="18">
    <source>
        <dbReference type="Proteomes" id="UP000219215"/>
    </source>
</evidence>
<accession>A0A2C8F925</accession>
<keyword evidence="8" id="KW-0902">Two-component regulatory system</keyword>
<comment type="catalytic activity">
    <reaction evidence="1">
        <text>ATP + protein L-histidine = ADP + protein N-phospho-L-histidine.</text>
        <dbReference type="EC" id="2.7.13.3"/>
    </reaction>
</comment>
<dbReference type="InterPro" id="IPR036097">
    <property type="entry name" value="HisK_dim/P_sf"/>
</dbReference>
<dbReference type="InterPro" id="IPR036641">
    <property type="entry name" value="HPT_dom_sf"/>
</dbReference>
<name>A0A2C8F925_9BACT</name>
<dbReference type="OrthoDB" id="5442910at2"/>
<evidence type="ECO:0000256" key="1">
    <source>
        <dbReference type="ARBA" id="ARBA00000085"/>
    </source>
</evidence>
<feature type="modified residue" description="4-aspartylphosphate" evidence="11">
    <location>
        <position position="971"/>
    </location>
</feature>
<dbReference type="SMART" id="SM00091">
    <property type="entry name" value="PAS"/>
    <property type="match status" value="2"/>
</dbReference>
<evidence type="ECO:0000259" key="14">
    <source>
        <dbReference type="PROSITE" id="PS50109"/>
    </source>
</evidence>
<dbReference type="SUPFAM" id="SSF55785">
    <property type="entry name" value="PYP-like sensor domain (PAS domain)"/>
    <property type="match status" value="2"/>
</dbReference>
<dbReference type="PRINTS" id="PR00344">
    <property type="entry name" value="BCTRLSENSOR"/>
</dbReference>
<dbReference type="PANTHER" id="PTHR45339:SF5">
    <property type="entry name" value="HISTIDINE KINASE"/>
    <property type="match status" value="1"/>
</dbReference>
<dbReference type="SMART" id="SM00448">
    <property type="entry name" value="REC"/>
    <property type="match status" value="1"/>
</dbReference>
<evidence type="ECO:0000256" key="5">
    <source>
        <dbReference type="ARBA" id="ARBA00022741"/>
    </source>
</evidence>
<feature type="domain" description="PAS" evidence="16">
    <location>
        <begin position="407"/>
        <end position="449"/>
    </location>
</feature>
<proteinExistence type="predicted"/>
<dbReference type="Pfam" id="PF00072">
    <property type="entry name" value="Response_reg"/>
    <property type="match status" value="1"/>
</dbReference>
<evidence type="ECO:0000313" key="17">
    <source>
        <dbReference type="EMBL" id="SOB58943.1"/>
    </source>
</evidence>
<keyword evidence="4 17" id="KW-0808">Transferase</keyword>
<evidence type="ECO:0000256" key="4">
    <source>
        <dbReference type="ARBA" id="ARBA00022679"/>
    </source>
</evidence>
<keyword evidence="13" id="KW-0812">Transmembrane</keyword>
<keyword evidence="12" id="KW-0175">Coiled coil</keyword>
<feature type="domain" description="PAS" evidence="16">
    <location>
        <begin position="533"/>
        <end position="604"/>
    </location>
</feature>
<dbReference type="CDD" id="cd16922">
    <property type="entry name" value="HATPase_EvgS-ArcB-TorS-like"/>
    <property type="match status" value="1"/>
</dbReference>
<reference evidence="18" key="1">
    <citation type="submission" date="2017-09" db="EMBL/GenBank/DDBJ databases">
        <authorList>
            <person name="Regsiter A."/>
            <person name="William W."/>
        </authorList>
    </citation>
    <scope>NUCLEOTIDE SEQUENCE [LARGE SCALE GENOMIC DNA]</scope>
    <source>
        <strain evidence="18">500-1</strain>
    </source>
</reference>
<dbReference type="AlphaFoldDB" id="A0A2C8F925"/>
<dbReference type="FunFam" id="1.10.287.130:FF:000002">
    <property type="entry name" value="Two-component osmosensing histidine kinase"/>
    <property type="match status" value="1"/>
</dbReference>
<dbReference type="InterPro" id="IPR011006">
    <property type="entry name" value="CheY-like_superfamily"/>
</dbReference>
<dbReference type="Pfam" id="PF13426">
    <property type="entry name" value="PAS_9"/>
    <property type="match status" value="1"/>
</dbReference>
<dbReference type="Pfam" id="PF00989">
    <property type="entry name" value="PAS"/>
    <property type="match status" value="1"/>
</dbReference>
<dbReference type="InterPro" id="IPR035965">
    <property type="entry name" value="PAS-like_dom_sf"/>
</dbReference>
<dbReference type="KEGG" id="pprf:DPRO_2039"/>
<dbReference type="GO" id="GO:0005886">
    <property type="term" value="C:plasma membrane"/>
    <property type="evidence" value="ECO:0007669"/>
    <property type="project" value="UniProtKB-SubCell"/>
</dbReference>
<keyword evidence="13" id="KW-1133">Transmembrane helix</keyword>
<dbReference type="InterPro" id="IPR003594">
    <property type="entry name" value="HATPase_dom"/>
</dbReference>
<organism evidence="17 18">
    <name type="scientific">Pseudodesulfovibrio profundus</name>
    <dbReference type="NCBI Taxonomy" id="57320"/>
    <lineage>
        <taxon>Bacteria</taxon>
        <taxon>Pseudomonadati</taxon>
        <taxon>Thermodesulfobacteriota</taxon>
        <taxon>Desulfovibrionia</taxon>
        <taxon>Desulfovibrionales</taxon>
        <taxon>Desulfovibrionaceae</taxon>
    </lineage>
</organism>
<keyword evidence="13" id="KW-0472">Membrane</keyword>
<dbReference type="Pfam" id="PF02518">
    <property type="entry name" value="HATPase_c"/>
    <property type="match status" value="1"/>
</dbReference>